<dbReference type="CDD" id="cd00037">
    <property type="entry name" value="CLECT"/>
    <property type="match status" value="2"/>
</dbReference>
<organism evidence="4 5">
    <name type="scientific">Mesorhabditis spiculigera</name>
    <dbReference type="NCBI Taxonomy" id="96644"/>
    <lineage>
        <taxon>Eukaryota</taxon>
        <taxon>Metazoa</taxon>
        <taxon>Ecdysozoa</taxon>
        <taxon>Nematoda</taxon>
        <taxon>Chromadorea</taxon>
        <taxon>Rhabditida</taxon>
        <taxon>Rhabditina</taxon>
        <taxon>Rhabditomorpha</taxon>
        <taxon>Rhabditoidea</taxon>
        <taxon>Rhabditidae</taxon>
        <taxon>Mesorhabditinae</taxon>
        <taxon>Mesorhabditis</taxon>
    </lineage>
</organism>
<feature type="non-terminal residue" evidence="4">
    <location>
        <position position="1"/>
    </location>
</feature>
<evidence type="ECO:0000313" key="4">
    <source>
        <dbReference type="EMBL" id="CAJ0577380.1"/>
    </source>
</evidence>
<keyword evidence="2" id="KW-0732">Signal</keyword>
<dbReference type="Proteomes" id="UP001177023">
    <property type="component" value="Unassembled WGS sequence"/>
</dbReference>
<dbReference type="InterPro" id="IPR016186">
    <property type="entry name" value="C-type_lectin-like/link_sf"/>
</dbReference>
<evidence type="ECO:0000313" key="5">
    <source>
        <dbReference type="Proteomes" id="UP001177023"/>
    </source>
</evidence>
<dbReference type="SUPFAM" id="SSF56436">
    <property type="entry name" value="C-type lectin-like"/>
    <property type="match status" value="2"/>
</dbReference>
<keyword evidence="1" id="KW-1015">Disulfide bond</keyword>
<feature type="domain" description="C-type lectin" evidence="3">
    <location>
        <begin position="168"/>
        <end position="293"/>
    </location>
</feature>
<dbReference type="PANTHER" id="PTHR22991:SF40">
    <property type="entry name" value="PROTEIN CBG13490"/>
    <property type="match status" value="1"/>
</dbReference>
<comment type="caution">
    <text evidence="4">The sequence shown here is derived from an EMBL/GenBank/DDBJ whole genome shotgun (WGS) entry which is preliminary data.</text>
</comment>
<keyword evidence="5" id="KW-1185">Reference proteome</keyword>
<dbReference type="EMBL" id="CATQJA010002650">
    <property type="protein sequence ID" value="CAJ0577380.1"/>
    <property type="molecule type" value="Genomic_DNA"/>
</dbReference>
<dbReference type="Pfam" id="PF00059">
    <property type="entry name" value="Lectin_C"/>
    <property type="match status" value="2"/>
</dbReference>
<dbReference type="PROSITE" id="PS50041">
    <property type="entry name" value="C_TYPE_LECTIN_2"/>
    <property type="match status" value="2"/>
</dbReference>
<dbReference type="SMART" id="SM00034">
    <property type="entry name" value="CLECT"/>
    <property type="match status" value="2"/>
</dbReference>
<dbReference type="InterPro" id="IPR001304">
    <property type="entry name" value="C-type_lectin-like"/>
</dbReference>
<feature type="chain" id="PRO_5041272838" description="C-type lectin domain-containing protein" evidence="2">
    <location>
        <begin position="17"/>
        <end position="302"/>
    </location>
</feature>
<protein>
    <recommendedName>
        <fullName evidence="3">C-type lectin domain-containing protein</fullName>
    </recommendedName>
</protein>
<sequence length="302" mass="33329">MLVGLTLAVFFARIYAEDCEEGWTPYKVMNSCYKMINGQAFWHAEAECAEQGAHLTSVLNDEENQFIENMISKKIPGNDAWVGAMVMTRNVTGLHWMDGSPVNQKVGNWTGSLSPHKNDFCTLKNGNGKFEQKTCFELNKGICKRPMGQAAVALEKPLCDEGWTGSKWTGSCYKVTPKSKSGAGQETCFEWGAKPASALTYLEHEDILAIAAAAGSNHTFLGAKRESDGNYQWIDGSKWDYAFWSPYGPGTTRDSQGTTRNCLGAWNSVSPYTSGPHRWYPLSCDDELNTMCKKPGNKKPAA</sequence>
<dbReference type="InterPro" id="IPR016187">
    <property type="entry name" value="CTDL_fold"/>
</dbReference>
<dbReference type="Gene3D" id="3.10.100.10">
    <property type="entry name" value="Mannose-Binding Protein A, subunit A"/>
    <property type="match status" value="2"/>
</dbReference>
<dbReference type="PANTHER" id="PTHR22991">
    <property type="entry name" value="PROTEIN CBG13490"/>
    <property type="match status" value="1"/>
</dbReference>
<feature type="domain" description="C-type lectin" evidence="3">
    <location>
        <begin position="28"/>
        <end position="144"/>
    </location>
</feature>
<evidence type="ECO:0000256" key="2">
    <source>
        <dbReference type="SAM" id="SignalP"/>
    </source>
</evidence>
<name>A0AA36G6B2_9BILA</name>
<dbReference type="InterPro" id="IPR050976">
    <property type="entry name" value="Snaclec"/>
</dbReference>
<gene>
    <name evidence="4" type="ORF">MSPICULIGERA_LOCUS15653</name>
</gene>
<dbReference type="AlphaFoldDB" id="A0AA36G6B2"/>
<evidence type="ECO:0000259" key="3">
    <source>
        <dbReference type="PROSITE" id="PS50041"/>
    </source>
</evidence>
<evidence type="ECO:0000256" key="1">
    <source>
        <dbReference type="ARBA" id="ARBA00023157"/>
    </source>
</evidence>
<reference evidence="4" key="1">
    <citation type="submission" date="2023-06" db="EMBL/GenBank/DDBJ databases">
        <authorList>
            <person name="Delattre M."/>
        </authorList>
    </citation>
    <scope>NUCLEOTIDE SEQUENCE</scope>
    <source>
        <strain evidence="4">AF72</strain>
    </source>
</reference>
<proteinExistence type="predicted"/>
<accession>A0AA36G6B2</accession>
<feature type="signal peptide" evidence="2">
    <location>
        <begin position="1"/>
        <end position="16"/>
    </location>
</feature>